<dbReference type="RefSeq" id="WP_189421144.1">
    <property type="nucleotide sequence ID" value="NZ_BMYZ01000004.1"/>
</dbReference>
<evidence type="ECO:0000313" key="3">
    <source>
        <dbReference type="Proteomes" id="UP000619761"/>
    </source>
</evidence>
<sequence length="128" mass="14626">MKYIFTLLLLFFSFSIHAEEINWDFITLGKAASSKPAWSVSRGKAKSISDGKKIIISVFYRIEVNSGGNVEYYPDPQLIIEATIRKNGKILAKAFPQSTDQSEFELVGTYEKYAYEEEWEGVKKIVTR</sequence>
<feature type="signal peptide" evidence="1">
    <location>
        <begin position="1"/>
        <end position="18"/>
    </location>
</feature>
<protein>
    <submittedName>
        <fullName evidence="2">Uncharacterized protein</fullName>
    </submittedName>
</protein>
<dbReference type="EMBL" id="BMYZ01000004">
    <property type="protein sequence ID" value="GGY87481.1"/>
    <property type="molecule type" value="Genomic_DNA"/>
</dbReference>
<accession>A0ABQ3BA80</accession>
<evidence type="ECO:0000256" key="1">
    <source>
        <dbReference type="SAM" id="SignalP"/>
    </source>
</evidence>
<keyword evidence="1" id="KW-0732">Signal</keyword>
<feature type="chain" id="PRO_5047166259" evidence="1">
    <location>
        <begin position="19"/>
        <end position="128"/>
    </location>
</feature>
<dbReference type="Proteomes" id="UP000619761">
    <property type="component" value="Unassembled WGS sequence"/>
</dbReference>
<organism evidence="2 3">
    <name type="scientific">Cellvibrio zantedeschiae</name>
    <dbReference type="NCBI Taxonomy" id="1237077"/>
    <lineage>
        <taxon>Bacteria</taxon>
        <taxon>Pseudomonadati</taxon>
        <taxon>Pseudomonadota</taxon>
        <taxon>Gammaproteobacteria</taxon>
        <taxon>Cellvibrionales</taxon>
        <taxon>Cellvibrionaceae</taxon>
        <taxon>Cellvibrio</taxon>
    </lineage>
</organism>
<keyword evidence="3" id="KW-1185">Reference proteome</keyword>
<proteinExistence type="predicted"/>
<evidence type="ECO:0000313" key="2">
    <source>
        <dbReference type="EMBL" id="GGY87481.1"/>
    </source>
</evidence>
<gene>
    <name evidence="2" type="ORF">GCM10011613_35840</name>
</gene>
<reference evidence="3" key="1">
    <citation type="journal article" date="2019" name="Int. J. Syst. Evol. Microbiol.">
        <title>The Global Catalogue of Microorganisms (GCM) 10K type strain sequencing project: providing services to taxonomists for standard genome sequencing and annotation.</title>
        <authorList>
            <consortium name="The Broad Institute Genomics Platform"/>
            <consortium name="The Broad Institute Genome Sequencing Center for Infectious Disease"/>
            <person name="Wu L."/>
            <person name="Ma J."/>
        </authorList>
    </citation>
    <scope>NUCLEOTIDE SEQUENCE [LARGE SCALE GENOMIC DNA]</scope>
    <source>
        <strain evidence="3">KCTC 32239</strain>
    </source>
</reference>
<name>A0ABQ3BA80_9GAMM</name>
<comment type="caution">
    <text evidence="2">The sequence shown here is derived from an EMBL/GenBank/DDBJ whole genome shotgun (WGS) entry which is preliminary data.</text>
</comment>